<feature type="coiled-coil region" evidence="1">
    <location>
        <begin position="49"/>
        <end position="76"/>
    </location>
</feature>
<evidence type="ECO:0000313" key="2">
    <source>
        <dbReference type="EMBL" id="CAF3968413.1"/>
    </source>
</evidence>
<protein>
    <submittedName>
        <fullName evidence="2">Uncharacterized protein</fullName>
    </submittedName>
</protein>
<feature type="non-terminal residue" evidence="2">
    <location>
        <position position="83"/>
    </location>
</feature>
<proteinExistence type="predicted"/>
<evidence type="ECO:0000313" key="3">
    <source>
        <dbReference type="Proteomes" id="UP000676336"/>
    </source>
</evidence>
<comment type="caution">
    <text evidence="2">The sequence shown here is derived from an EMBL/GenBank/DDBJ whole genome shotgun (WGS) entry which is preliminary data.</text>
</comment>
<dbReference type="EMBL" id="CAJOBI010003430">
    <property type="protein sequence ID" value="CAF3968413.1"/>
    <property type="molecule type" value="Genomic_DNA"/>
</dbReference>
<accession>A0A8S2MSL5</accession>
<organism evidence="2 3">
    <name type="scientific">Rotaria magnacalcarata</name>
    <dbReference type="NCBI Taxonomy" id="392030"/>
    <lineage>
        <taxon>Eukaryota</taxon>
        <taxon>Metazoa</taxon>
        <taxon>Spiralia</taxon>
        <taxon>Gnathifera</taxon>
        <taxon>Rotifera</taxon>
        <taxon>Eurotatoria</taxon>
        <taxon>Bdelloidea</taxon>
        <taxon>Philodinida</taxon>
        <taxon>Philodinidae</taxon>
        <taxon>Rotaria</taxon>
    </lineage>
</organism>
<gene>
    <name evidence="2" type="ORF">SMN809_LOCUS10190</name>
</gene>
<name>A0A8S2MSL5_9BILA</name>
<keyword evidence="1" id="KW-0175">Coiled coil</keyword>
<reference evidence="2" key="1">
    <citation type="submission" date="2021-02" db="EMBL/GenBank/DDBJ databases">
        <authorList>
            <person name="Nowell W R."/>
        </authorList>
    </citation>
    <scope>NUCLEOTIDE SEQUENCE</scope>
</reference>
<sequence>MPPPSLNVFDKLELHAKEVRPDNNQLKSLRERWKNVLRKTKLDLTTLMREGKIIEMEEATREYDELLNKLSDRLREAYNAICH</sequence>
<dbReference type="AlphaFoldDB" id="A0A8S2MSL5"/>
<dbReference type="Proteomes" id="UP000676336">
    <property type="component" value="Unassembled WGS sequence"/>
</dbReference>
<evidence type="ECO:0000256" key="1">
    <source>
        <dbReference type="SAM" id="Coils"/>
    </source>
</evidence>